<dbReference type="Pfam" id="PF19086">
    <property type="entry name" value="Terpene_syn_C_2"/>
    <property type="match status" value="1"/>
</dbReference>
<evidence type="ECO:0000313" key="1">
    <source>
        <dbReference type="EMBL" id="KAE8154665.1"/>
    </source>
</evidence>
<dbReference type="AlphaFoldDB" id="A0A5N6U7N2"/>
<dbReference type="Gene3D" id="1.10.600.10">
    <property type="entry name" value="Farnesyl Diphosphate Synthase"/>
    <property type="match status" value="2"/>
</dbReference>
<dbReference type="OrthoDB" id="2861623at2759"/>
<gene>
    <name evidence="1" type="ORF">BDV25DRAFT_135584</name>
</gene>
<dbReference type="EMBL" id="ML742027">
    <property type="protein sequence ID" value="KAE8154665.1"/>
    <property type="molecule type" value="Genomic_DNA"/>
</dbReference>
<sequence>MAPCMNDQAVMCKRLQDQQFSIPDLRSFFTYWSETINPRHEELRALLNIYIDSLYPDNPKKTQKIKATRLDQLACLWWPNTRFEDLCTLSRLMVWLLLWDDEMDQAAGVEEEEITASQLFREYTLFYVAHSLELPSHVYPGAQSLKRYHFVERFRPIADAIRGRYDLDQRVLFFREIEFTVAMSEPSNWFTSTTVYPRLGLSGQSPRGLREHPLMLELCFETNLTIALINDILSLKKEVKSGEVCSLIPLLVNSGSTLQAAGDRMVLGLQACVIRMEQLYWELGLQFESTTALEFAHVCYTYCAGFLHWRLATRVSD</sequence>
<dbReference type="Proteomes" id="UP000325780">
    <property type="component" value="Unassembled WGS sequence"/>
</dbReference>
<proteinExistence type="predicted"/>
<reference evidence="1 2" key="1">
    <citation type="submission" date="2019-04" db="EMBL/GenBank/DDBJ databases">
        <title>Friends and foes A comparative genomics study of 23 Aspergillus species from section Flavi.</title>
        <authorList>
            <consortium name="DOE Joint Genome Institute"/>
            <person name="Kjaerbolling I."/>
            <person name="Vesth T."/>
            <person name="Frisvad J.C."/>
            <person name="Nybo J.L."/>
            <person name="Theobald S."/>
            <person name="Kildgaard S."/>
            <person name="Isbrandt T."/>
            <person name="Kuo A."/>
            <person name="Sato A."/>
            <person name="Lyhne E.K."/>
            <person name="Kogle M.E."/>
            <person name="Wiebenga A."/>
            <person name="Kun R.S."/>
            <person name="Lubbers R.J."/>
            <person name="Makela M.R."/>
            <person name="Barry K."/>
            <person name="Chovatia M."/>
            <person name="Clum A."/>
            <person name="Daum C."/>
            <person name="Haridas S."/>
            <person name="He G."/>
            <person name="LaButti K."/>
            <person name="Lipzen A."/>
            <person name="Mondo S."/>
            <person name="Riley R."/>
            <person name="Salamov A."/>
            <person name="Simmons B.A."/>
            <person name="Magnuson J.K."/>
            <person name="Henrissat B."/>
            <person name="Mortensen U.H."/>
            <person name="Larsen T.O."/>
            <person name="Devries R.P."/>
            <person name="Grigoriev I.V."/>
            <person name="Machida M."/>
            <person name="Baker S.E."/>
            <person name="Andersen M.R."/>
        </authorList>
    </citation>
    <scope>NUCLEOTIDE SEQUENCE [LARGE SCALE GENOMIC DNA]</scope>
    <source>
        <strain evidence="1 2">IBT 18842</strain>
    </source>
</reference>
<accession>A0A5N6U7N2</accession>
<dbReference type="InterPro" id="IPR008949">
    <property type="entry name" value="Isoprenoid_synthase_dom_sf"/>
</dbReference>
<dbReference type="SUPFAM" id="SSF48576">
    <property type="entry name" value="Terpenoid synthases"/>
    <property type="match status" value="1"/>
</dbReference>
<protein>
    <submittedName>
        <fullName evidence="1">Isoprenoid synthase domain-containing protein</fullName>
    </submittedName>
</protein>
<keyword evidence="2" id="KW-1185">Reference proteome</keyword>
<organism evidence="1 2">
    <name type="scientific">Aspergillus avenaceus</name>
    <dbReference type="NCBI Taxonomy" id="36643"/>
    <lineage>
        <taxon>Eukaryota</taxon>
        <taxon>Fungi</taxon>
        <taxon>Dikarya</taxon>
        <taxon>Ascomycota</taxon>
        <taxon>Pezizomycotina</taxon>
        <taxon>Eurotiomycetes</taxon>
        <taxon>Eurotiomycetidae</taxon>
        <taxon>Eurotiales</taxon>
        <taxon>Aspergillaceae</taxon>
        <taxon>Aspergillus</taxon>
        <taxon>Aspergillus subgen. Circumdati</taxon>
    </lineage>
</organism>
<evidence type="ECO:0000313" key="2">
    <source>
        <dbReference type="Proteomes" id="UP000325780"/>
    </source>
</evidence>
<name>A0A5N6U7N2_ASPAV</name>